<keyword evidence="2" id="KW-1185">Reference proteome</keyword>
<gene>
    <name evidence="1" type="ORF">SAMN05216200_11029</name>
</gene>
<evidence type="ECO:0000313" key="1">
    <source>
        <dbReference type="EMBL" id="SHN74286.1"/>
    </source>
</evidence>
<protein>
    <submittedName>
        <fullName evidence="1">Uncharacterized conserved protein, DUF934 family</fullName>
    </submittedName>
</protein>
<reference evidence="1 2" key="1">
    <citation type="submission" date="2016-12" db="EMBL/GenBank/DDBJ databases">
        <authorList>
            <person name="Song W.-J."/>
            <person name="Kurnit D.M."/>
        </authorList>
    </citation>
    <scope>NUCLEOTIDE SEQUENCE [LARGE SCALE GENOMIC DNA]</scope>
    <source>
        <strain evidence="1 2">CGMCC 1.10808</strain>
    </source>
</reference>
<dbReference type="Proteomes" id="UP000184066">
    <property type="component" value="Unassembled WGS sequence"/>
</dbReference>
<accession>A0A1M7TUF1</accession>
<organism evidence="1 2">
    <name type="scientific">Oceanicella actignis</name>
    <dbReference type="NCBI Taxonomy" id="1189325"/>
    <lineage>
        <taxon>Bacteria</taxon>
        <taxon>Pseudomonadati</taxon>
        <taxon>Pseudomonadota</taxon>
        <taxon>Alphaproteobacteria</taxon>
        <taxon>Rhodobacterales</taxon>
        <taxon>Paracoccaceae</taxon>
        <taxon>Oceanicella</taxon>
    </lineage>
</organism>
<dbReference type="EMBL" id="FRDL01000010">
    <property type="protein sequence ID" value="SHN74286.1"/>
    <property type="molecule type" value="Genomic_DNA"/>
</dbReference>
<dbReference type="OrthoDB" id="9800421at2"/>
<dbReference type="STRING" id="1189325.SAMN04488119_101449"/>
<name>A0A1M7TUF1_9RHOB</name>
<dbReference type="RefSeq" id="WP_072748106.1">
    <property type="nucleotide sequence ID" value="NZ_FOHL01000001.1"/>
</dbReference>
<evidence type="ECO:0000313" key="2">
    <source>
        <dbReference type="Proteomes" id="UP000184066"/>
    </source>
</evidence>
<dbReference type="AlphaFoldDB" id="A0A1M7TUF1"/>
<dbReference type="Pfam" id="PF06073">
    <property type="entry name" value="DUF934"/>
    <property type="match status" value="1"/>
</dbReference>
<dbReference type="InterPro" id="IPR008318">
    <property type="entry name" value="UCP030820"/>
</dbReference>
<sequence length="171" mass="18049">MPLLDDTGFVPDPWTRLADDRPAPEGARVIVSLARLREQGPPAGAAALGVHVAPEDDPEAVAEAAARAALISVGFSSFADGRGFSVARRLRAAGFAGELRAFGPLIADQFAALRACGFDAVEIPEALAARQDEAQWLAAARSMTLGYQRGYALPGRNILEARRAAREEAAR</sequence>
<proteinExistence type="predicted"/>